<evidence type="ECO:0000313" key="3">
    <source>
        <dbReference type="Proteomes" id="UP001430848"/>
    </source>
</evidence>
<keyword evidence="3" id="KW-1185">Reference proteome</keyword>
<accession>A0ABR1P5L8</accession>
<dbReference type="EMBL" id="JAKNSF020000040">
    <property type="protein sequence ID" value="KAK7726964.1"/>
    <property type="molecule type" value="Genomic_DNA"/>
</dbReference>
<feature type="signal peptide" evidence="1">
    <location>
        <begin position="1"/>
        <end position="25"/>
    </location>
</feature>
<organism evidence="2 3">
    <name type="scientific">Diaporthe eres</name>
    <name type="common">Phomopsis oblonga</name>
    <dbReference type="NCBI Taxonomy" id="83184"/>
    <lineage>
        <taxon>Eukaryota</taxon>
        <taxon>Fungi</taxon>
        <taxon>Dikarya</taxon>
        <taxon>Ascomycota</taxon>
        <taxon>Pezizomycotina</taxon>
        <taxon>Sordariomycetes</taxon>
        <taxon>Sordariomycetidae</taxon>
        <taxon>Diaporthales</taxon>
        <taxon>Diaporthaceae</taxon>
        <taxon>Diaporthe</taxon>
        <taxon>Diaporthe eres species complex</taxon>
    </lineage>
</organism>
<sequence length="244" mass="25934">MPPARSYLAPAALYAAALLLPAASANFGNSFYLGPWDGDAYITKATYSLTAPAVIHDYDTSDKSLWISIWVGVQPNVPDVSQANLVQPLLNWCADQASCGCDASATEWCVTASTYTPEGQTGNAYVAVPKDAKLDFEIAVNADTKKIDQKVSLNGKVVSELSDSQGMKPQIIYSANECSTDGCGTLPDFSWDNVTITLSEAKKDLGTIISYHGASSSGLKTTDGGVTWHADSISMGKDTDWSIQ</sequence>
<gene>
    <name evidence="2" type="ORF">SLS63_007384</name>
</gene>
<protein>
    <submittedName>
        <fullName evidence="2">Uncharacterized protein</fullName>
    </submittedName>
</protein>
<evidence type="ECO:0000256" key="1">
    <source>
        <dbReference type="SAM" id="SignalP"/>
    </source>
</evidence>
<reference evidence="2 3" key="1">
    <citation type="submission" date="2024-02" db="EMBL/GenBank/DDBJ databases">
        <title>De novo assembly and annotation of 12 fungi associated with fruit tree decline syndrome in Ontario, Canada.</title>
        <authorList>
            <person name="Sulman M."/>
            <person name="Ellouze W."/>
            <person name="Ilyukhin E."/>
        </authorList>
    </citation>
    <scope>NUCLEOTIDE SEQUENCE [LARGE SCALE GENOMIC DNA]</scope>
    <source>
        <strain evidence="2 3">M169</strain>
    </source>
</reference>
<dbReference type="Proteomes" id="UP001430848">
    <property type="component" value="Unassembled WGS sequence"/>
</dbReference>
<keyword evidence="1" id="KW-0732">Signal</keyword>
<feature type="chain" id="PRO_5046655243" evidence="1">
    <location>
        <begin position="26"/>
        <end position="244"/>
    </location>
</feature>
<evidence type="ECO:0000313" key="2">
    <source>
        <dbReference type="EMBL" id="KAK7726964.1"/>
    </source>
</evidence>
<name>A0ABR1P5L8_DIAER</name>
<comment type="caution">
    <text evidence="2">The sequence shown here is derived from an EMBL/GenBank/DDBJ whole genome shotgun (WGS) entry which is preliminary data.</text>
</comment>
<proteinExistence type="predicted"/>